<evidence type="ECO:0000313" key="1">
    <source>
        <dbReference type="EMBL" id="RDI57873.1"/>
    </source>
</evidence>
<dbReference type="InterPro" id="IPR023214">
    <property type="entry name" value="HAD_sf"/>
</dbReference>
<keyword evidence="2" id="KW-1185">Reference proteome</keyword>
<dbReference type="GO" id="GO:0016791">
    <property type="term" value="F:phosphatase activity"/>
    <property type="evidence" value="ECO:0007669"/>
    <property type="project" value="TreeGrafter"/>
</dbReference>
<dbReference type="NCBIfam" id="TIGR01459">
    <property type="entry name" value="HAD-SF-IIA-hyp4"/>
    <property type="match status" value="1"/>
</dbReference>
<dbReference type="Gene3D" id="3.40.50.1000">
    <property type="entry name" value="HAD superfamily/HAD-like"/>
    <property type="match status" value="2"/>
</dbReference>
<organism evidence="1 2">
    <name type="scientific">Microvirga subterranea</name>
    <dbReference type="NCBI Taxonomy" id="186651"/>
    <lineage>
        <taxon>Bacteria</taxon>
        <taxon>Pseudomonadati</taxon>
        <taxon>Pseudomonadota</taxon>
        <taxon>Alphaproteobacteria</taxon>
        <taxon>Hyphomicrobiales</taxon>
        <taxon>Methylobacteriaceae</taxon>
        <taxon>Microvirga</taxon>
    </lineage>
</organism>
<reference evidence="1 2" key="1">
    <citation type="submission" date="2018-07" db="EMBL/GenBank/DDBJ databases">
        <title>Genomic Encyclopedia of Type Strains, Phase IV (KMG-IV): sequencing the most valuable type-strain genomes for metagenomic binning, comparative biology and taxonomic classification.</title>
        <authorList>
            <person name="Goeker M."/>
        </authorList>
    </citation>
    <scope>NUCLEOTIDE SEQUENCE [LARGE SCALE GENOMIC DNA]</scope>
    <source>
        <strain evidence="1 2">DSM 14364</strain>
    </source>
</reference>
<dbReference type="AlphaFoldDB" id="A0A370HI81"/>
<sequence>MTASYRPALVEGLQPLAGRYDLVLCDVWGVLHNGIKAYEAASEALTRFRDGGGRVVLVSNAPRPGSAVGTQLDGFGVPRTAYDAIVTSGDLTRLAIEERLDKVVHHIGPPRDMPIYQGLDVRFGSIEEADYVVCSGFDDDERETADDYRERLGAMLARRLWMVCANPDLVVERGNTIIPCAGAIAQAYEEMGGDVYYAGKPYAPIYERAVAVASKLNGREIAKERVLAIGDAIRTDIAGAAGFGIDSLLIARGIHAEELRAHQGPLISQHVQDWVDLQPVKPQAITDALSWAA</sequence>
<dbReference type="PANTHER" id="PTHR19288">
    <property type="entry name" value="4-NITROPHENYLPHOSPHATASE-RELATED"/>
    <property type="match status" value="1"/>
</dbReference>
<dbReference type="NCBIfam" id="TIGR01460">
    <property type="entry name" value="HAD-SF-IIA"/>
    <property type="match status" value="1"/>
</dbReference>
<comment type="caution">
    <text evidence="1">The sequence shown here is derived from an EMBL/GenBank/DDBJ whole genome shotgun (WGS) entry which is preliminary data.</text>
</comment>
<proteinExistence type="predicted"/>
<dbReference type="RefSeq" id="WP_114771105.1">
    <property type="nucleotide sequence ID" value="NZ_QQBB01000006.1"/>
</dbReference>
<dbReference type="InterPro" id="IPR006356">
    <property type="entry name" value="HAD-SF_hydro_IIA_hyp3"/>
</dbReference>
<keyword evidence="1" id="KW-0378">Hydrolase</keyword>
<dbReference type="CDD" id="cd07525">
    <property type="entry name" value="HAD_like"/>
    <property type="match status" value="1"/>
</dbReference>
<dbReference type="PANTHER" id="PTHR19288:SF90">
    <property type="entry name" value="OS08G0542600 PROTEIN"/>
    <property type="match status" value="1"/>
</dbReference>
<dbReference type="EMBL" id="QQBB01000006">
    <property type="protein sequence ID" value="RDI57873.1"/>
    <property type="molecule type" value="Genomic_DNA"/>
</dbReference>
<dbReference type="SUPFAM" id="SSF56784">
    <property type="entry name" value="HAD-like"/>
    <property type="match status" value="1"/>
</dbReference>
<dbReference type="InterPro" id="IPR006357">
    <property type="entry name" value="HAD-SF_hydro_IIA"/>
</dbReference>
<dbReference type="Pfam" id="PF13242">
    <property type="entry name" value="Hydrolase_like"/>
    <property type="match status" value="1"/>
</dbReference>
<dbReference type="OrthoDB" id="9791073at2"/>
<dbReference type="Proteomes" id="UP000254925">
    <property type="component" value="Unassembled WGS sequence"/>
</dbReference>
<dbReference type="Pfam" id="PF13344">
    <property type="entry name" value="Hydrolase_6"/>
    <property type="match status" value="1"/>
</dbReference>
<protein>
    <submittedName>
        <fullName evidence="1">HAD superfamily hydrolase (TIGR01459 family)</fullName>
    </submittedName>
</protein>
<name>A0A370HI81_9HYPH</name>
<dbReference type="InterPro" id="IPR036412">
    <property type="entry name" value="HAD-like_sf"/>
</dbReference>
<gene>
    <name evidence="1" type="ORF">DES45_106187</name>
</gene>
<accession>A0A370HI81</accession>
<dbReference type="GO" id="GO:0005737">
    <property type="term" value="C:cytoplasm"/>
    <property type="evidence" value="ECO:0007669"/>
    <property type="project" value="TreeGrafter"/>
</dbReference>
<evidence type="ECO:0000313" key="2">
    <source>
        <dbReference type="Proteomes" id="UP000254925"/>
    </source>
</evidence>